<organism evidence="3 4">
    <name type="scientific">Marinobacter albus</name>
    <dbReference type="NCBI Taxonomy" id="3030833"/>
    <lineage>
        <taxon>Bacteria</taxon>
        <taxon>Pseudomonadati</taxon>
        <taxon>Pseudomonadota</taxon>
        <taxon>Gammaproteobacteria</taxon>
        <taxon>Pseudomonadales</taxon>
        <taxon>Marinobacteraceae</taxon>
        <taxon>Marinobacter</taxon>
    </lineage>
</organism>
<feature type="signal peptide" evidence="2">
    <location>
        <begin position="1"/>
        <end position="21"/>
    </location>
</feature>
<evidence type="ECO:0000313" key="3">
    <source>
        <dbReference type="EMBL" id="MDK9558402.1"/>
    </source>
</evidence>
<dbReference type="EMBL" id="JASSQD010000002">
    <property type="protein sequence ID" value="MDK9558402.1"/>
    <property type="molecule type" value="Genomic_DNA"/>
</dbReference>
<dbReference type="GO" id="GO:0016787">
    <property type="term" value="F:hydrolase activity"/>
    <property type="evidence" value="ECO:0007669"/>
    <property type="project" value="UniProtKB-KW"/>
</dbReference>
<reference evidence="3 4" key="1">
    <citation type="submission" date="2023-05" db="EMBL/GenBank/DDBJ databases">
        <title>Marinobacter albus sp. nov., a marine bacterium isolated from sand in a coastal intertidal zone of huludao.</title>
        <authorList>
            <person name="Deng T."/>
        </authorList>
    </citation>
    <scope>NUCLEOTIDE SEQUENCE [LARGE SCALE GENOMIC DNA]</scope>
    <source>
        <strain evidence="3 4">M216</strain>
    </source>
</reference>
<dbReference type="PIRSF" id="PIRSF011409">
    <property type="entry name" value="HObutyrate_olig_hydrol"/>
    <property type="match status" value="1"/>
</dbReference>
<protein>
    <submittedName>
        <fullName evidence="3">3-hydroxybutyrate oligomer hydrolase family protein</fullName>
    </submittedName>
</protein>
<evidence type="ECO:0000256" key="1">
    <source>
        <dbReference type="ARBA" id="ARBA00022801"/>
    </source>
</evidence>
<dbReference type="Pfam" id="PF10605">
    <property type="entry name" value="3HBOH"/>
    <property type="match status" value="1"/>
</dbReference>
<dbReference type="RefSeq" id="WP_285368404.1">
    <property type="nucleotide sequence ID" value="NZ_JASSQD010000002.1"/>
</dbReference>
<keyword evidence="4" id="KW-1185">Reference proteome</keyword>
<proteinExistence type="predicted"/>
<comment type="caution">
    <text evidence="3">The sequence shown here is derived from an EMBL/GenBank/DDBJ whole genome shotgun (WGS) entry which is preliminary data.</text>
</comment>
<dbReference type="Proteomes" id="UP001223547">
    <property type="component" value="Unassembled WGS sequence"/>
</dbReference>
<accession>A0ABT7HEB5</accession>
<keyword evidence="1 3" id="KW-0378">Hydrolase</keyword>
<evidence type="ECO:0000256" key="2">
    <source>
        <dbReference type="SAM" id="SignalP"/>
    </source>
</evidence>
<gene>
    <name evidence="3" type="ORF">QQF73_12285</name>
</gene>
<keyword evidence="2" id="KW-0732">Signal</keyword>
<name>A0ABT7HEB5_9GAMM</name>
<dbReference type="InterPro" id="IPR016582">
    <property type="entry name" value="OHBut_olig_hydro_put"/>
</dbReference>
<evidence type="ECO:0000313" key="4">
    <source>
        <dbReference type="Proteomes" id="UP001223547"/>
    </source>
</evidence>
<feature type="chain" id="PRO_5046155590" evidence="2">
    <location>
        <begin position="22"/>
        <end position="701"/>
    </location>
</feature>
<sequence length="701" mass="73509">MKRIMLGTVIGVSVFASSAWATNNPALNTLPGFIQGEIAQTAYDGITDDLLTAGLGASGLAGPAPVFNDVLAPTPAELRRLAIYNNYRALVDTVPGGGYGTFFGPGVGAAGEGLISGEEYLAYMTVPGSDVPVIVMAQVPDSFDPANACMVTAPSSGSRGIYGAIGTSGEWGLKKGCAVVYTDKGTGTGSHNLETDSAQRRNGTLTDADEPVQFRADLSDTARGDFSALWPDRFAFKHAHSKVNPEADWGQHVLQSIEFGFYVLNERFGRPLPNGETLITIKPENTVVIASSVSNGGGSSVRAAEQDHRGLIDGVAVSEPNVNPRVDTSFTIRQGDGPVITEHSRSLLDYTTALAVYQGCANLAPAIRDTAPLNAVFNSPVVDENICNSLANKGLVTGATLDERATDALRILNENFGIQPEQNLLAPVHFGLAVAQSISMTYANAYGRAGVEDRVCGLSMAATDASGAVTPLAPAAEAALFSASNGIPPTAGVNLVYDGALGQPTHLAASASPSSSQLDYGLDALLCLRSLAQGSDAVTGGALSGDAAALADAIAMGISEVRASGDLHGKPAVFVTGRADAILPINHTSRPYFGLNQRVEGQKSNLRYYEILNAHHLDVLNGFPGFADRYVPLHHYYFQALDLVWAKLTDRQPLPPSQVVRTVPRGAITTPLTEANLPAISADPAATDRIRFVDNQLRIPE</sequence>